<evidence type="ECO:0000256" key="5">
    <source>
        <dbReference type="RuleBase" id="RU367036"/>
    </source>
</evidence>
<dbReference type="PANTHER" id="PTHR12510:SF15">
    <property type="entry name" value="GAMMA-GLUTAMYLCYCLOTRANSFERASE FAMILY PROTEIN"/>
    <property type="match status" value="1"/>
</dbReference>
<protein>
    <recommendedName>
        <fullName evidence="5">Gamma-glutamylcyclotransferase family protein</fullName>
    </recommendedName>
</protein>
<evidence type="ECO:0000313" key="7">
    <source>
        <dbReference type="EMBL" id="KAK6947393.1"/>
    </source>
</evidence>
<dbReference type="Gene3D" id="3.10.490.10">
    <property type="entry name" value="Gamma-glutamyl cyclotransferase-like"/>
    <property type="match status" value="1"/>
</dbReference>
<comment type="function">
    <text evidence="1">Putative gamma-glutamylcyclotransferase.</text>
</comment>
<dbReference type="InterPro" id="IPR013024">
    <property type="entry name" value="GGCT-like"/>
</dbReference>
<evidence type="ECO:0000256" key="4">
    <source>
        <dbReference type="PIRSR" id="PIRSR639126-1"/>
    </source>
</evidence>
<dbReference type="GO" id="GO:0005829">
    <property type="term" value="C:cytosol"/>
    <property type="evidence" value="ECO:0007669"/>
    <property type="project" value="TreeGrafter"/>
</dbReference>
<accession>A0AAN8W747</accession>
<evidence type="ECO:0000259" key="6">
    <source>
        <dbReference type="Pfam" id="PF06094"/>
    </source>
</evidence>
<dbReference type="InterPro" id="IPR009288">
    <property type="entry name" value="AIG2-like_dom"/>
</dbReference>
<keyword evidence="3" id="KW-0808">Transferase</keyword>
<name>A0AAN8W747_9MAGN</name>
<keyword evidence="8" id="KW-1185">Reference proteome</keyword>
<proteinExistence type="inferred from homology"/>
<dbReference type="AlphaFoldDB" id="A0AAN8W747"/>
<evidence type="ECO:0000256" key="1">
    <source>
        <dbReference type="ARBA" id="ARBA00002782"/>
    </source>
</evidence>
<gene>
    <name evidence="7" type="ORF">RJ641_000866</name>
</gene>
<dbReference type="GO" id="GO:0061929">
    <property type="term" value="F:gamma-glutamylaminecyclotransferase activity"/>
    <property type="evidence" value="ECO:0007669"/>
    <property type="project" value="InterPro"/>
</dbReference>
<dbReference type="PANTHER" id="PTHR12510">
    <property type="entry name" value="TROPONIN C-AKIN-1 PROTEIN"/>
    <property type="match status" value="1"/>
</dbReference>
<dbReference type="Proteomes" id="UP001370490">
    <property type="component" value="Unassembled WGS sequence"/>
</dbReference>
<dbReference type="InterPro" id="IPR039126">
    <property type="entry name" value="GGACT"/>
</dbReference>
<dbReference type="CDD" id="cd06661">
    <property type="entry name" value="GGCT_like"/>
    <property type="match status" value="1"/>
</dbReference>
<comment type="caution">
    <text evidence="7">The sequence shown here is derived from an EMBL/GenBank/DDBJ whole genome shotgun (WGS) entry which is preliminary data.</text>
</comment>
<evidence type="ECO:0000256" key="2">
    <source>
        <dbReference type="ARBA" id="ARBA00008861"/>
    </source>
</evidence>
<feature type="active site" description="Proton acceptor" evidence="4">
    <location>
        <position position="92"/>
    </location>
</feature>
<dbReference type="SUPFAM" id="SSF110857">
    <property type="entry name" value="Gamma-glutamyl cyclotransferase-like"/>
    <property type="match status" value="1"/>
</dbReference>
<dbReference type="InterPro" id="IPR036568">
    <property type="entry name" value="GGCT-like_sf"/>
</dbReference>
<keyword evidence="3" id="KW-0012">Acyltransferase</keyword>
<feature type="domain" description="Gamma-glutamylcyclotransferase AIG2-like" evidence="6">
    <location>
        <begin position="12"/>
        <end position="122"/>
    </location>
</feature>
<dbReference type="EMBL" id="JBAMMX010000001">
    <property type="protein sequence ID" value="KAK6947393.1"/>
    <property type="molecule type" value="Genomic_DNA"/>
</dbReference>
<comment type="similarity">
    <text evidence="2 5">Belongs to the gamma-glutamylcyclotransferase family.</text>
</comment>
<evidence type="ECO:0000256" key="3">
    <source>
        <dbReference type="ARBA" id="ARBA00023315"/>
    </source>
</evidence>
<reference evidence="7 8" key="1">
    <citation type="submission" date="2023-12" db="EMBL/GenBank/DDBJ databases">
        <title>A high-quality genome assembly for Dillenia turbinata (Dilleniales).</title>
        <authorList>
            <person name="Chanderbali A."/>
        </authorList>
    </citation>
    <scope>NUCLEOTIDE SEQUENCE [LARGE SCALE GENOMIC DNA]</scope>
    <source>
        <strain evidence="7">LSX21</strain>
        <tissue evidence="7">Leaf</tissue>
    </source>
</reference>
<dbReference type="Pfam" id="PF06094">
    <property type="entry name" value="GGACT"/>
    <property type="match status" value="1"/>
</dbReference>
<organism evidence="7 8">
    <name type="scientific">Dillenia turbinata</name>
    <dbReference type="NCBI Taxonomy" id="194707"/>
    <lineage>
        <taxon>Eukaryota</taxon>
        <taxon>Viridiplantae</taxon>
        <taxon>Streptophyta</taxon>
        <taxon>Embryophyta</taxon>
        <taxon>Tracheophyta</taxon>
        <taxon>Spermatophyta</taxon>
        <taxon>Magnoliopsida</taxon>
        <taxon>eudicotyledons</taxon>
        <taxon>Gunneridae</taxon>
        <taxon>Pentapetalae</taxon>
        <taxon>Dilleniales</taxon>
        <taxon>Dilleniaceae</taxon>
        <taxon>Dillenia</taxon>
    </lineage>
</organism>
<evidence type="ECO:0000313" key="8">
    <source>
        <dbReference type="Proteomes" id="UP001370490"/>
    </source>
</evidence>
<sequence>MSEQTASPQTLIFTYGTLKRNFPNHSLIESLISAKRCRFISNCTTLNALPLIIGPYSIPYLLNFPNAGGCHRVSGELYSVSDVGLLRLDELEGISCGHYERLPIKVVVCGEVVEAMAYYGGKGFAEEMWKKKGSEVIKEYRETDANEYVWRENRPWDLSFLDAIEVFLKDGPFLVFLPTFEIFLPLPDKNCCLKNYARTRPCSIQFGNPRCNWERIDENVETILEHPRGTFLAGDSKSNTNDKYVGGMTVYMSPERKISGVDIGWARTGSGVARDNVTEVSEFCREGVVHAAPKLIPLDKPTDVRVDCANKFYMPSLATKSKVLLPTATLLMV</sequence>
<dbReference type="GO" id="GO:0016746">
    <property type="term" value="F:acyltransferase activity"/>
    <property type="evidence" value="ECO:0007669"/>
    <property type="project" value="UniProtKB-KW"/>
</dbReference>